<proteinExistence type="predicted"/>
<evidence type="ECO:0000256" key="1">
    <source>
        <dbReference type="SAM" id="SignalP"/>
    </source>
</evidence>
<keyword evidence="3" id="KW-1185">Reference proteome</keyword>
<gene>
    <name evidence="2" type="ORF">DFP72DRAFT_516502</name>
</gene>
<sequence>MKGSSLMSTIAFRFLLTPLGFPPVLAPLFSAELGPPPSETLCLPPLIGTGPVRTPTEVQTAPAGAGVMIRGMYSFSAPSGEKASGAWSGMEGGAGAIAAVTGSMTAKLAAGAVGVVKSSGAIPLAFPRLVVAAGPWLMTGTPSSVVPARVLSPMWGSPVKALVDEEVKYPTPPPSQAQR</sequence>
<feature type="signal peptide" evidence="1">
    <location>
        <begin position="1"/>
        <end position="26"/>
    </location>
</feature>
<evidence type="ECO:0000313" key="2">
    <source>
        <dbReference type="EMBL" id="KAF6750234.1"/>
    </source>
</evidence>
<name>A0A8H6HNE3_9AGAR</name>
<protein>
    <submittedName>
        <fullName evidence="2">Uncharacterized protein</fullName>
    </submittedName>
</protein>
<dbReference type="AlphaFoldDB" id="A0A8H6HNE3"/>
<feature type="chain" id="PRO_5034286661" evidence="1">
    <location>
        <begin position="27"/>
        <end position="179"/>
    </location>
</feature>
<organism evidence="2 3">
    <name type="scientific">Ephemerocybe angulata</name>
    <dbReference type="NCBI Taxonomy" id="980116"/>
    <lineage>
        <taxon>Eukaryota</taxon>
        <taxon>Fungi</taxon>
        <taxon>Dikarya</taxon>
        <taxon>Basidiomycota</taxon>
        <taxon>Agaricomycotina</taxon>
        <taxon>Agaricomycetes</taxon>
        <taxon>Agaricomycetidae</taxon>
        <taxon>Agaricales</taxon>
        <taxon>Agaricineae</taxon>
        <taxon>Psathyrellaceae</taxon>
        <taxon>Ephemerocybe</taxon>
    </lineage>
</organism>
<dbReference type="EMBL" id="JACGCI010000058">
    <property type="protein sequence ID" value="KAF6750234.1"/>
    <property type="molecule type" value="Genomic_DNA"/>
</dbReference>
<accession>A0A8H6HNE3</accession>
<evidence type="ECO:0000313" key="3">
    <source>
        <dbReference type="Proteomes" id="UP000521943"/>
    </source>
</evidence>
<keyword evidence="1" id="KW-0732">Signal</keyword>
<reference evidence="2 3" key="1">
    <citation type="submission" date="2020-07" db="EMBL/GenBank/DDBJ databases">
        <title>Comparative genomics of pyrophilous fungi reveals a link between fire events and developmental genes.</title>
        <authorList>
            <consortium name="DOE Joint Genome Institute"/>
            <person name="Steindorff A.S."/>
            <person name="Carver A."/>
            <person name="Calhoun S."/>
            <person name="Stillman K."/>
            <person name="Liu H."/>
            <person name="Lipzen A."/>
            <person name="Pangilinan J."/>
            <person name="Labutti K."/>
            <person name="Bruns T.D."/>
            <person name="Grigoriev I.V."/>
        </authorList>
    </citation>
    <scope>NUCLEOTIDE SEQUENCE [LARGE SCALE GENOMIC DNA]</scope>
    <source>
        <strain evidence="2 3">CBS 144469</strain>
    </source>
</reference>
<comment type="caution">
    <text evidence="2">The sequence shown here is derived from an EMBL/GenBank/DDBJ whole genome shotgun (WGS) entry which is preliminary data.</text>
</comment>
<dbReference type="Proteomes" id="UP000521943">
    <property type="component" value="Unassembled WGS sequence"/>
</dbReference>